<dbReference type="PANTHER" id="PTHR44688:SF16">
    <property type="entry name" value="DNA-BINDING TRANSCRIPTIONAL ACTIVATOR DEVR_DOSR"/>
    <property type="match status" value="1"/>
</dbReference>
<keyword evidence="3" id="KW-0804">Transcription</keyword>
<dbReference type="AlphaFoldDB" id="A0AA90KBI3"/>
<dbReference type="PRINTS" id="PR00038">
    <property type="entry name" value="HTHLUXR"/>
</dbReference>
<reference evidence="6 7" key="1">
    <citation type="submission" date="2023-05" db="EMBL/GenBank/DDBJ databases">
        <title>Streptantibioticus silvisoli sp. nov., acidotolerant actinomycetes 1 from pine litter.</title>
        <authorList>
            <person name="Swiecimska M."/>
            <person name="Golinska P."/>
            <person name="Sangal V."/>
            <person name="Wachnowicz B."/>
            <person name="Goodfellow M."/>
        </authorList>
    </citation>
    <scope>NUCLEOTIDE SEQUENCE</scope>
    <source>
        <strain evidence="6">SL13</strain>
        <strain evidence="5 7">SL54</strain>
    </source>
</reference>
<dbReference type="EMBL" id="JAAGKO020000001">
    <property type="protein sequence ID" value="MDI5961419.1"/>
    <property type="molecule type" value="Genomic_DNA"/>
</dbReference>
<dbReference type="InterPro" id="IPR036388">
    <property type="entry name" value="WH-like_DNA-bd_sf"/>
</dbReference>
<gene>
    <name evidence="5" type="ORF">POF43_001535</name>
    <name evidence="6" type="ORF">POF50_029140</name>
</gene>
<evidence type="ECO:0000256" key="1">
    <source>
        <dbReference type="ARBA" id="ARBA00023015"/>
    </source>
</evidence>
<dbReference type="SUPFAM" id="SSF46894">
    <property type="entry name" value="C-terminal effector domain of the bipartite response regulators"/>
    <property type="match status" value="1"/>
</dbReference>
<keyword evidence="2" id="KW-0238">DNA-binding</keyword>
<dbReference type="InterPro" id="IPR000792">
    <property type="entry name" value="Tscrpt_reg_LuxR_C"/>
</dbReference>
<accession>A0AA90KBI3</accession>
<feature type="domain" description="HTH luxR-type" evidence="4">
    <location>
        <begin position="7"/>
        <end position="72"/>
    </location>
</feature>
<dbReference type="PROSITE" id="PS50043">
    <property type="entry name" value="HTH_LUXR_2"/>
    <property type="match status" value="1"/>
</dbReference>
<evidence type="ECO:0000256" key="3">
    <source>
        <dbReference type="ARBA" id="ARBA00023163"/>
    </source>
</evidence>
<name>A0AA90KBI3_9ACTN</name>
<dbReference type="GO" id="GO:0006355">
    <property type="term" value="P:regulation of DNA-templated transcription"/>
    <property type="evidence" value="ECO:0007669"/>
    <property type="project" value="InterPro"/>
</dbReference>
<dbReference type="GO" id="GO:0003677">
    <property type="term" value="F:DNA binding"/>
    <property type="evidence" value="ECO:0007669"/>
    <property type="project" value="UniProtKB-KW"/>
</dbReference>
<evidence type="ECO:0000313" key="5">
    <source>
        <dbReference type="EMBL" id="MDI5961419.1"/>
    </source>
</evidence>
<dbReference type="EMBL" id="JABXJJ020000044">
    <property type="protein sequence ID" value="MDI5973362.1"/>
    <property type="molecule type" value="Genomic_DNA"/>
</dbReference>
<dbReference type="RefSeq" id="WP_271318202.1">
    <property type="nucleotide sequence ID" value="NZ_JAAGKO020000001.1"/>
</dbReference>
<dbReference type="PANTHER" id="PTHR44688">
    <property type="entry name" value="DNA-BINDING TRANSCRIPTIONAL ACTIVATOR DEVR_DOSR"/>
    <property type="match status" value="1"/>
</dbReference>
<protein>
    <submittedName>
        <fullName evidence="6">Helix-turn-helix transcriptional regulator</fullName>
    </submittedName>
</protein>
<dbReference type="Proteomes" id="UP001156398">
    <property type="component" value="Unassembled WGS sequence"/>
</dbReference>
<evidence type="ECO:0000313" key="6">
    <source>
        <dbReference type="EMBL" id="MDI5973362.1"/>
    </source>
</evidence>
<organism evidence="6">
    <name type="scientific">Streptantibioticus silvisoli</name>
    <dbReference type="NCBI Taxonomy" id="2705255"/>
    <lineage>
        <taxon>Bacteria</taxon>
        <taxon>Bacillati</taxon>
        <taxon>Actinomycetota</taxon>
        <taxon>Actinomycetes</taxon>
        <taxon>Kitasatosporales</taxon>
        <taxon>Streptomycetaceae</taxon>
        <taxon>Streptantibioticus</taxon>
    </lineage>
</organism>
<comment type="caution">
    <text evidence="6">The sequence shown here is derived from an EMBL/GenBank/DDBJ whole genome shotgun (WGS) entry which is preliminary data.</text>
</comment>
<dbReference type="Pfam" id="PF00196">
    <property type="entry name" value="GerE"/>
    <property type="match status" value="1"/>
</dbReference>
<sequence length="85" mass="9274">MERSVVDFDAQTELSCREREVLTHVAQGRTYAATARRMGLSPHTVDTYLRRIRAKAGVVNRVELALLAARIAAVNPPGEPGNGNT</sequence>
<dbReference type="InterPro" id="IPR016032">
    <property type="entry name" value="Sig_transdc_resp-reg_C-effctor"/>
</dbReference>
<evidence type="ECO:0000256" key="2">
    <source>
        <dbReference type="ARBA" id="ARBA00023125"/>
    </source>
</evidence>
<keyword evidence="7" id="KW-1185">Reference proteome</keyword>
<proteinExistence type="predicted"/>
<evidence type="ECO:0000259" key="4">
    <source>
        <dbReference type="PROSITE" id="PS50043"/>
    </source>
</evidence>
<dbReference type="SMART" id="SM00421">
    <property type="entry name" value="HTH_LUXR"/>
    <property type="match status" value="1"/>
</dbReference>
<dbReference type="CDD" id="cd06170">
    <property type="entry name" value="LuxR_C_like"/>
    <property type="match status" value="1"/>
</dbReference>
<keyword evidence="1" id="KW-0805">Transcription regulation</keyword>
<dbReference type="Gene3D" id="1.10.10.10">
    <property type="entry name" value="Winged helix-like DNA-binding domain superfamily/Winged helix DNA-binding domain"/>
    <property type="match status" value="1"/>
</dbReference>
<evidence type="ECO:0000313" key="7">
    <source>
        <dbReference type="Proteomes" id="UP001156398"/>
    </source>
</evidence>